<dbReference type="STRING" id="126957.T1JH10"/>
<dbReference type="GO" id="GO:0005634">
    <property type="term" value="C:nucleus"/>
    <property type="evidence" value="ECO:0007669"/>
    <property type="project" value="UniProtKB-SubCell"/>
</dbReference>
<dbReference type="GO" id="GO:0006325">
    <property type="term" value="P:chromatin organization"/>
    <property type="evidence" value="ECO:0007669"/>
    <property type="project" value="UniProtKB-KW"/>
</dbReference>
<dbReference type="PROSITE" id="PS01159">
    <property type="entry name" value="WW_DOMAIN_1"/>
    <property type="match status" value="1"/>
</dbReference>
<dbReference type="OMA" id="FEPADDW"/>
<feature type="compositionally biased region" description="Low complexity" evidence="4">
    <location>
        <begin position="33"/>
        <end position="44"/>
    </location>
</feature>
<evidence type="ECO:0000256" key="1">
    <source>
        <dbReference type="ARBA" id="ARBA00004123"/>
    </source>
</evidence>
<dbReference type="CDD" id="cd00201">
    <property type="entry name" value="WW"/>
    <property type="match status" value="1"/>
</dbReference>
<dbReference type="InterPro" id="IPR001202">
    <property type="entry name" value="WW_dom"/>
</dbReference>
<reference evidence="6" key="2">
    <citation type="submission" date="2015-02" db="UniProtKB">
        <authorList>
            <consortium name="EnsemblMetazoa"/>
        </authorList>
    </citation>
    <scope>IDENTIFICATION</scope>
</reference>
<dbReference type="SUPFAM" id="SSF51045">
    <property type="entry name" value="WW domain"/>
    <property type="match status" value="1"/>
</dbReference>
<feature type="region of interest" description="Disordered" evidence="4">
    <location>
        <begin position="411"/>
        <end position="479"/>
    </location>
</feature>
<dbReference type="HOGENOM" id="CLU_504655_0_0_1"/>
<feature type="region of interest" description="Disordered" evidence="4">
    <location>
        <begin position="33"/>
        <end position="164"/>
    </location>
</feature>
<dbReference type="GO" id="GO:0003682">
    <property type="term" value="F:chromatin binding"/>
    <property type="evidence" value="ECO:0007669"/>
    <property type="project" value="TreeGrafter"/>
</dbReference>
<name>T1JH10_STRMM</name>
<comment type="subcellular location">
    <subcellularLocation>
        <location evidence="1">Nucleus</location>
    </subcellularLocation>
</comment>
<feature type="compositionally biased region" description="Low complexity" evidence="4">
    <location>
        <begin position="333"/>
        <end position="356"/>
    </location>
</feature>
<dbReference type="Proteomes" id="UP000014500">
    <property type="component" value="Unassembled WGS sequence"/>
</dbReference>
<reference evidence="7" key="1">
    <citation type="submission" date="2011-05" db="EMBL/GenBank/DDBJ databases">
        <authorList>
            <person name="Richards S.R."/>
            <person name="Qu J."/>
            <person name="Jiang H."/>
            <person name="Jhangiani S.N."/>
            <person name="Agravi P."/>
            <person name="Goodspeed R."/>
            <person name="Gross S."/>
            <person name="Mandapat C."/>
            <person name="Jackson L."/>
            <person name="Mathew T."/>
            <person name="Pu L."/>
            <person name="Thornton R."/>
            <person name="Saada N."/>
            <person name="Wilczek-Boney K.B."/>
            <person name="Lee S."/>
            <person name="Kovar C."/>
            <person name="Wu Y."/>
            <person name="Scherer S.E."/>
            <person name="Worley K.C."/>
            <person name="Muzny D.M."/>
            <person name="Gibbs R."/>
        </authorList>
    </citation>
    <scope>NUCLEOTIDE SEQUENCE</scope>
    <source>
        <strain evidence="7">Brora</strain>
    </source>
</reference>
<feature type="compositionally biased region" description="Basic and acidic residues" evidence="4">
    <location>
        <begin position="88"/>
        <end position="108"/>
    </location>
</feature>
<keyword evidence="2" id="KW-0156">Chromatin regulator</keyword>
<dbReference type="GO" id="GO:1904263">
    <property type="term" value="P:positive regulation of TORC1 signaling"/>
    <property type="evidence" value="ECO:0007669"/>
    <property type="project" value="TreeGrafter"/>
</dbReference>
<dbReference type="InterPro" id="IPR036020">
    <property type="entry name" value="WW_dom_sf"/>
</dbReference>
<dbReference type="AlphaFoldDB" id="T1JH10"/>
<feature type="compositionally biased region" description="Low complexity" evidence="4">
    <location>
        <begin position="212"/>
        <end position="222"/>
    </location>
</feature>
<dbReference type="PROSITE" id="PS50020">
    <property type="entry name" value="WW_DOMAIN_2"/>
    <property type="match status" value="1"/>
</dbReference>
<feature type="compositionally biased region" description="Low complexity" evidence="4">
    <location>
        <begin position="469"/>
        <end position="478"/>
    </location>
</feature>
<organism evidence="6 7">
    <name type="scientific">Strigamia maritima</name>
    <name type="common">European centipede</name>
    <name type="synonym">Geophilus maritimus</name>
    <dbReference type="NCBI Taxonomy" id="126957"/>
    <lineage>
        <taxon>Eukaryota</taxon>
        <taxon>Metazoa</taxon>
        <taxon>Ecdysozoa</taxon>
        <taxon>Arthropoda</taxon>
        <taxon>Myriapoda</taxon>
        <taxon>Chilopoda</taxon>
        <taxon>Pleurostigmophora</taxon>
        <taxon>Geophilomorpha</taxon>
        <taxon>Linotaeniidae</taxon>
        <taxon>Strigamia</taxon>
    </lineage>
</organism>
<dbReference type="eggNOG" id="KOG0152">
    <property type="taxonomic scope" value="Eukaryota"/>
</dbReference>
<dbReference type="InterPro" id="IPR038867">
    <property type="entry name" value="WAC"/>
</dbReference>
<evidence type="ECO:0000313" key="7">
    <source>
        <dbReference type="Proteomes" id="UP000014500"/>
    </source>
</evidence>
<feature type="compositionally biased region" description="Polar residues" evidence="4">
    <location>
        <begin position="256"/>
        <end position="274"/>
    </location>
</feature>
<sequence>MLENFQGSMMGTSIVIKPTLTWLVFWQDEQHRSNSNKYSSSKANYGDRYGDKIRNSPSNGGNYRNDSPNATDSPRDRSYHNKSSYSQRLKERERDRRDVSRSPKDKNIKSGGNNRDYHQSSASHRGSESNEHRSNHDRNNTDDVKGEKEKKVQVGDWSEHMSSSGKKYYYNCKTEVSQWEKPKDWLEWEKQQGKPSDPNKVKDRNYDKINASSSSTSSNSSRTSEKHSTDRNFPRSSGSVSNCHSRQHDSRHHTSKSGGNSRNFVPNDQPQHRNQSQHRNEIHSRDRSDQRDGSDDVPRRDGDRRNDVRKSTEDSQMQDMDISPDATPISGNSQPQSQTQTPVTQSSQSQPATTQASVSLANLPKLLSQLAGNKCLPNMDKTELSAQEALQTIQTALLLTRQVSLAQTNMTNQSPHSSMTHNDTSPFLSQKSPLPMPMPSHSADKTRNDEDRGRISPGGSEYSHKSSRRGSPTSSISSLHNIAPAGATSLVSAALRPAAPLISPSLANYVREDLIAHVSGWQADHAERQVYIYIYIIFFF</sequence>
<dbReference type="EnsemblMetazoa" id="SMAR013139-RA">
    <property type="protein sequence ID" value="SMAR013139-PA"/>
    <property type="gene ID" value="SMAR013139"/>
</dbReference>
<protein>
    <recommendedName>
        <fullName evidence="5">WW domain-containing protein</fullName>
    </recommendedName>
</protein>
<feature type="compositionally biased region" description="Basic and acidic residues" evidence="4">
    <location>
        <begin position="442"/>
        <end position="454"/>
    </location>
</feature>
<evidence type="ECO:0000256" key="3">
    <source>
        <dbReference type="ARBA" id="ARBA00023242"/>
    </source>
</evidence>
<dbReference type="GO" id="GO:0010506">
    <property type="term" value="P:regulation of autophagy"/>
    <property type="evidence" value="ECO:0007669"/>
    <property type="project" value="TreeGrafter"/>
</dbReference>
<feature type="compositionally biased region" description="Basic and acidic residues" evidence="4">
    <location>
        <begin position="278"/>
        <end position="313"/>
    </location>
</feature>
<feature type="region of interest" description="Disordered" evidence="4">
    <location>
        <begin position="187"/>
        <end position="356"/>
    </location>
</feature>
<dbReference type="PANTHER" id="PTHR15911:SF6">
    <property type="entry name" value="WW DOMAIN-CONTAINING ADAPTER PROTEIN WITH COILED-COIL"/>
    <property type="match status" value="1"/>
</dbReference>
<dbReference type="PhylomeDB" id="T1JH10"/>
<feature type="compositionally biased region" description="Polar residues" evidence="4">
    <location>
        <begin position="234"/>
        <end position="244"/>
    </location>
</feature>
<keyword evidence="7" id="KW-1185">Reference proteome</keyword>
<dbReference type="EMBL" id="JH432215">
    <property type="status" value="NOT_ANNOTATED_CDS"/>
    <property type="molecule type" value="Genomic_DNA"/>
</dbReference>
<dbReference type="Pfam" id="PF00397">
    <property type="entry name" value="WW"/>
    <property type="match status" value="1"/>
</dbReference>
<evidence type="ECO:0000313" key="6">
    <source>
        <dbReference type="EnsemblMetazoa" id="SMAR013139-PA"/>
    </source>
</evidence>
<feature type="compositionally biased region" description="Basic and acidic residues" evidence="4">
    <location>
        <begin position="187"/>
        <end position="207"/>
    </location>
</feature>
<evidence type="ECO:0000256" key="2">
    <source>
        <dbReference type="ARBA" id="ARBA00022853"/>
    </source>
</evidence>
<feature type="compositionally biased region" description="Polar residues" evidence="4">
    <location>
        <begin position="411"/>
        <end position="432"/>
    </location>
</feature>
<feature type="compositionally biased region" description="Basic and acidic residues" evidence="4">
    <location>
        <begin position="223"/>
        <end position="233"/>
    </location>
</feature>
<feature type="compositionally biased region" description="Polar residues" evidence="4">
    <location>
        <begin position="55"/>
        <end position="72"/>
    </location>
</feature>
<dbReference type="PANTHER" id="PTHR15911">
    <property type="entry name" value="WW DOMAIN-CONTAINING ADAPTER PROTEIN WITH COILED-COIL"/>
    <property type="match status" value="1"/>
</dbReference>
<evidence type="ECO:0000259" key="5">
    <source>
        <dbReference type="PROSITE" id="PS50020"/>
    </source>
</evidence>
<feature type="compositionally biased region" description="Basic and acidic residues" evidence="4">
    <location>
        <begin position="125"/>
        <end position="159"/>
    </location>
</feature>
<dbReference type="GO" id="GO:0000993">
    <property type="term" value="F:RNA polymerase II complex binding"/>
    <property type="evidence" value="ECO:0007669"/>
    <property type="project" value="TreeGrafter"/>
</dbReference>
<evidence type="ECO:0000256" key="4">
    <source>
        <dbReference type="SAM" id="MobiDB-lite"/>
    </source>
</evidence>
<keyword evidence="3" id="KW-0539">Nucleus</keyword>
<feature type="domain" description="WW" evidence="5">
    <location>
        <begin position="157"/>
        <end position="184"/>
    </location>
</feature>
<dbReference type="Gene3D" id="2.20.70.10">
    <property type="match status" value="1"/>
</dbReference>
<dbReference type="SMART" id="SM00456">
    <property type="entry name" value="WW"/>
    <property type="match status" value="1"/>
</dbReference>
<proteinExistence type="predicted"/>
<accession>T1JH10</accession>